<dbReference type="AlphaFoldDB" id="A0A7T4R315"/>
<dbReference type="KEGG" id="snan:I6N98_06800"/>
<dbReference type="EMBL" id="CP066167">
    <property type="protein sequence ID" value="QQD19554.1"/>
    <property type="molecule type" value="Genomic_DNA"/>
</dbReference>
<keyword evidence="2" id="KW-1185">Reference proteome</keyword>
<dbReference type="RefSeq" id="WP_198571038.1">
    <property type="nucleotide sequence ID" value="NZ_CP066167.1"/>
</dbReference>
<evidence type="ECO:0000313" key="2">
    <source>
        <dbReference type="Proteomes" id="UP000596063"/>
    </source>
</evidence>
<dbReference type="Proteomes" id="UP000596063">
    <property type="component" value="Chromosome"/>
</dbReference>
<gene>
    <name evidence="1" type="ORF">I6N98_06800</name>
</gene>
<sequence length="126" mass="12312">MGSSPEGITTVLGELQGGLTAGLGSLSGGVDAGDGGLDALLPTGLLGLPLLLPSAGELLFSNNGGPLGVVTGLGGPLIGQLIPVFDVLTQNPGQLFDYVMNGGTLVSTELVILPAIPLVTAPLALE</sequence>
<accession>A0A7T4R315</accession>
<evidence type="ECO:0000313" key="1">
    <source>
        <dbReference type="EMBL" id="QQD19554.1"/>
    </source>
</evidence>
<organism evidence="1 2">
    <name type="scientific">Spongiibacter nanhainus</name>
    <dbReference type="NCBI Taxonomy" id="2794344"/>
    <lineage>
        <taxon>Bacteria</taxon>
        <taxon>Pseudomonadati</taxon>
        <taxon>Pseudomonadota</taxon>
        <taxon>Gammaproteobacteria</taxon>
        <taxon>Cellvibrionales</taxon>
        <taxon>Spongiibacteraceae</taxon>
        <taxon>Spongiibacter</taxon>
    </lineage>
</organism>
<reference evidence="1 2" key="1">
    <citation type="submission" date="2020-12" db="EMBL/GenBank/DDBJ databases">
        <authorList>
            <person name="Shan Y."/>
        </authorList>
    </citation>
    <scope>NUCLEOTIDE SEQUENCE [LARGE SCALE GENOMIC DNA]</scope>
    <source>
        <strain evidence="2">csc3.9</strain>
    </source>
</reference>
<protein>
    <submittedName>
        <fullName evidence="1">Uncharacterized protein</fullName>
    </submittedName>
</protein>
<proteinExistence type="predicted"/>
<name>A0A7T4R315_9GAMM</name>